<dbReference type="AlphaFoldDB" id="A0A5B7TWN7"/>
<name>A0A5B7TWN7_9FLAO</name>
<dbReference type="OrthoDB" id="9795056at2"/>
<dbReference type="InterPro" id="IPR010287">
    <property type="entry name" value="DUF892_YciF-like"/>
</dbReference>
<dbReference type="Gene3D" id="1.20.1260.10">
    <property type="match status" value="1"/>
</dbReference>
<proteinExistence type="predicted"/>
<dbReference type="EMBL" id="CP040749">
    <property type="protein sequence ID" value="QCX39082.1"/>
    <property type="molecule type" value="Genomic_DNA"/>
</dbReference>
<dbReference type="Proteomes" id="UP000306229">
    <property type="component" value="Chromosome"/>
</dbReference>
<protein>
    <submittedName>
        <fullName evidence="2">Ferritin-like domain-containing protein</fullName>
    </submittedName>
</protein>
<sequence>MKTLNDLFNHQIKDLYSAETQLLSALPKMAENANNKKLIKAFENHLKETKEQKSKLETICRELNISPSGAKCHAMKGLIKEAKNFMNAVEDNEVMDAGLIAEAQRIEHYEISGYGTAVRYAKELGLRQVAENLQEILNEEYNADHTLNEIAENRVNRKALERIK</sequence>
<feature type="coiled-coil region" evidence="1">
    <location>
        <begin position="32"/>
        <end position="66"/>
    </location>
</feature>
<keyword evidence="3" id="KW-1185">Reference proteome</keyword>
<dbReference type="Pfam" id="PF05974">
    <property type="entry name" value="DUF892"/>
    <property type="match status" value="1"/>
</dbReference>
<dbReference type="PANTHER" id="PTHR30565">
    <property type="entry name" value="PROTEIN YCIF"/>
    <property type="match status" value="1"/>
</dbReference>
<evidence type="ECO:0000313" key="3">
    <source>
        <dbReference type="Proteomes" id="UP000306229"/>
    </source>
</evidence>
<reference evidence="2 3" key="1">
    <citation type="submission" date="2019-05" db="EMBL/GenBank/DDBJ databases">
        <title>Algicella ahnfeltiae gen. nov., sp. nov., a novel marine bacterium of the family Flavobacteriaceae isolated from a red alga.</title>
        <authorList>
            <person name="Nedashkovskaya O.I."/>
            <person name="Kukhlevskiy A.D."/>
            <person name="Kim S.-G."/>
            <person name="Zhukova N.V."/>
            <person name="Mikhailov V.V."/>
        </authorList>
    </citation>
    <scope>NUCLEOTIDE SEQUENCE [LARGE SCALE GENOMIC DNA]</scope>
    <source>
        <strain evidence="2 3">10Alg115</strain>
    </source>
</reference>
<accession>A0A5B7TWN7</accession>
<dbReference type="InterPro" id="IPR047114">
    <property type="entry name" value="YciF"/>
</dbReference>
<dbReference type="SUPFAM" id="SSF47240">
    <property type="entry name" value="Ferritin-like"/>
    <property type="match status" value="1"/>
</dbReference>
<keyword evidence="1" id="KW-0175">Coiled coil</keyword>
<dbReference type="CDD" id="cd07909">
    <property type="entry name" value="YciF"/>
    <property type="match status" value="1"/>
</dbReference>
<dbReference type="KEGG" id="fbe:FF125_11785"/>
<dbReference type="InterPro" id="IPR009078">
    <property type="entry name" value="Ferritin-like_SF"/>
</dbReference>
<evidence type="ECO:0000256" key="1">
    <source>
        <dbReference type="SAM" id="Coils"/>
    </source>
</evidence>
<gene>
    <name evidence="2" type="ORF">FF125_11785</name>
</gene>
<dbReference type="PANTHER" id="PTHR30565:SF9">
    <property type="entry name" value="PROTEIN YCIF"/>
    <property type="match status" value="1"/>
</dbReference>
<dbReference type="RefSeq" id="WP_138949948.1">
    <property type="nucleotide sequence ID" value="NZ_CP040749.1"/>
</dbReference>
<evidence type="ECO:0000313" key="2">
    <source>
        <dbReference type="EMBL" id="QCX39082.1"/>
    </source>
</evidence>
<organism evidence="2 3">
    <name type="scientific">Aureibaculum algae</name>
    <dbReference type="NCBI Taxonomy" id="2584122"/>
    <lineage>
        <taxon>Bacteria</taxon>
        <taxon>Pseudomonadati</taxon>
        <taxon>Bacteroidota</taxon>
        <taxon>Flavobacteriia</taxon>
        <taxon>Flavobacteriales</taxon>
        <taxon>Flavobacteriaceae</taxon>
        <taxon>Aureibaculum</taxon>
    </lineage>
</organism>
<dbReference type="InterPro" id="IPR012347">
    <property type="entry name" value="Ferritin-like"/>
</dbReference>